<feature type="compositionally biased region" description="Polar residues" evidence="1">
    <location>
        <begin position="94"/>
        <end position="106"/>
    </location>
</feature>
<dbReference type="Proteomes" id="UP000762676">
    <property type="component" value="Unassembled WGS sequence"/>
</dbReference>
<reference evidence="2 3" key="1">
    <citation type="journal article" date="2021" name="Elife">
        <title>Chloroplast acquisition without the gene transfer in kleptoplastic sea slugs, Plakobranchus ocellatus.</title>
        <authorList>
            <person name="Maeda T."/>
            <person name="Takahashi S."/>
            <person name="Yoshida T."/>
            <person name="Shimamura S."/>
            <person name="Takaki Y."/>
            <person name="Nagai Y."/>
            <person name="Toyoda A."/>
            <person name="Suzuki Y."/>
            <person name="Arimoto A."/>
            <person name="Ishii H."/>
            <person name="Satoh N."/>
            <person name="Nishiyama T."/>
            <person name="Hasebe M."/>
            <person name="Maruyama T."/>
            <person name="Minagawa J."/>
            <person name="Obokata J."/>
            <person name="Shigenobu S."/>
        </authorList>
    </citation>
    <scope>NUCLEOTIDE SEQUENCE [LARGE SCALE GENOMIC DNA]</scope>
</reference>
<organism evidence="2 3">
    <name type="scientific">Elysia marginata</name>
    <dbReference type="NCBI Taxonomy" id="1093978"/>
    <lineage>
        <taxon>Eukaryota</taxon>
        <taxon>Metazoa</taxon>
        <taxon>Spiralia</taxon>
        <taxon>Lophotrochozoa</taxon>
        <taxon>Mollusca</taxon>
        <taxon>Gastropoda</taxon>
        <taxon>Heterobranchia</taxon>
        <taxon>Euthyneura</taxon>
        <taxon>Panpulmonata</taxon>
        <taxon>Sacoglossa</taxon>
        <taxon>Placobranchoidea</taxon>
        <taxon>Plakobranchidae</taxon>
        <taxon>Elysia</taxon>
    </lineage>
</organism>
<accession>A0AAV4F661</accession>
<sequence length="118" mass="12302">MSSGSLEAKACCSKEETMAVQASLIKGTEAASKPGYKASTAPVKERVSSRSKTPTKAHSSASDAPKTIDSGELSILFEKMEEMITTKISEALTDLNTKNQTTNAPTSKVDDASSPSSA</sequence>
<keyword evidence="3" id="KW-1185">Reference proteome</keyword>
<feature type="region of interest" description="Disordered" evidence="1">
    <location>
        <begin position="26"/>
        <end position="70"/>
    </location>
</feature>
<feature type="compositionally biased region" description="Polar residues" evidence="1">
    <location>
        <begin position="50"/>
        <end position="62"/>
    </location>
</feature>
<comment type="caution">
    <text evidence="2">The sequence shown here is derived from an EMBL/GenBank/DDBJ whole genome shotgun (WGS) entry which is preliminary data.</text>
</comment>
<protein>
    <submittedName>
        <fullName evidence="2">Uncharacterized protein</fullName>
    </submittedName>
</protein>
<dbReference type="EMBL" id="BMAT01007661">
    <property type="protein sequence ID" value="GFR68712.1"/>
    <property type="molecule type" value="Genomic_DNA"/>
</dbReference>
<gene>
    <name evidence="2" type="ORF">ElyMa_003740100</name>
</gene>
<dbReference type="AlphaFoldDB" id="A0AAV4F661"/>
<evidence type="ECO:0000313" key="3">
    <source>
        <dbReference type="Proteomes" id="UP000762676"/>
    </source>
</evidence>
<evidence type="ECO:0000256" key="1">
    <source>
        <dbReference type="SAM" id="MobiDB-lite"/>
    </source>
</evidence>
<name>A0AAV4F661_9GAST</name>
<evidence type="ECO:0000313" key="2">
    <source>
        <dbReference type="EMBL" id="GFR68712.1"/>
    </source>
</evidence>
<proteinExistence type="predicted"/>
<feature type="region of interest" description="Disordered" evidence="1">
    <location>
        <begin position="92"/>
        <end position="118"/>
    </location>
</feature>